<dbReference type="GO" id="GO:0003690">
    <property type="term" value="F:double-stranded DNA binding"/>
    <property type="evidence" value="ECO:0007669"/>
    <property type="project" value="TreeGrafter"/>
</dbReference>
<reference evidence="5 6" key="1">
    <citation type="submission" date="2020-02" db="EMBL/GenBank/DDBJ databases">
        <authorList>
            <person name="Ma Q."/>
            <person name="Huang Y."/>
            <person name="Song X."/>
            <person name="Pei D."/>
        </authorList>
    </citation>
    <scope>NUCLEOTIDE SEQUENCE [LARGE SCALE GENOMIC DNA]</scope>
    <source>
        <strain evidence="5">Sxm20200214</strain>
        <tissue evidence="5">Leaf</tissue>
    </source>
</reference>
<evidence type="ECO:0000256" key="1">
    <source>
        <dbReference type="ARBA" id="ARBA00004584"/>
    </source>
</evidence>
<dbReference type="Proteomes" id="UP000886595">
    <property type="component" value="Unassembled WGS sequence"/>
</dbReference>
<dbReference type="SUPFAM" id="SSF88697">
    <property type="entry name" value="PUA domain-like"/>
    <property type="match status" value="1"/>
</dbReference>
<dbReference type="GO" id="GO:0000775">
    <property type="term" value="C:chromosome, centromeric region"/>
    <property type="evidence" value="ECO:0007669"/>
    <property type="project" value="UniProtKB-SubCell"/>
</dbReference>
<comment type="subcellular location">
    <subcellularLocation>
        <location evidence="1">Chromosome</location>
        <location evidence="1">Centromere</location>
    </subcellularLocation>
    <subcellularLocation>
        <location evidence="3">Nucleus</location>
    </subcellularLocation>
</comment>
<protein>
    <recommendedName>
        <fullName evidence="4">YDG domain-containing protein</fullName>
    </recommendedName>
</protein>
<dbReference type="PANTHER" id="PTHR45660:SF90">
    <property type="entry name" value="YDG DOMAIN-CONTAINING PROTEIN"/>
    <property type="match status" value="1"/>
</dbReference>
<dbReference type="AlphaFoldDB" id="A0A8X7Q2D6"/>
<dbReference type="InterPro" id="IPR015947">
    <property type="entry name" value="PUA-like_sf"/>
</dbReference>
<dbReference type="EMBL" id="JAAMPC010000014">
    <property type="protein sequence ID" value="KAG2261802.1"/>
    <property type="molecule type" value="Genomic_DNA"/>
</dbReference>
<feature type="domain" description="YDG" evidence="4">
    <location>
        <begin position="1"/>
        <end position="113"/>
    </location>
</feature>
<dbReference type="GO" id="GO:0005634">
    <property type="term" value="C:nucleus"/>
    <property type="evidence" value="ECO:0007669"/>
    <property type="project" value="UniProtKB-SubCell"/>
</dbReference>
<evidence type="ECO:0000313" key="5">
    <source>
        <dbReference type="EMBL" id="KAG2261802.1"/>
    </source>
</evidence>
<dbReference type="PANTHER" id="PTHR45660">
    <property type="entry name" value="HISTONE-LYSINE N-METHYLTRANSFERASE SETMAR"/>
    <property type="match status" value="1"/>
</dbReference>
<dbReference type="Gene3D" id="2.30.280.10">
    <property type="entry name" value="SRA-YDG"/>
    <property type="match status" value="1"/>
</dbReference>
<keyword evidence="2 3" id="KW-0539">Nucleus</keyword>
<evidence type="ECO:0000256" key="3">
    <source>
        <dbReference type="PROSITE-ProRule" id="PRU00358"/>
    </source>
</evidence>
<proteinExistence type="predicted"/>
<dbReference type="Pfam" id="PF02182">
    <property type="entry name" value="SAD_SRA"/>
    <property type="match status" value="1"/>
</dbReference>
<accession>A0A8X7Q2D6</accession>
<dbReference type="GO" id="GO:0042054">
    <property type="term" value="F:histone methyltransferase activity"/>
    <property type="evidence" value="ECO:0007669"/>
    <property type="project" value="TreeGrafter"/>
</dbReference>
<keyword evidence="6" id="KW-1185">Reference proteome</keyword>
<evidence type="ECO:0000259" key="4">
    <source>
        <dbReference type="PROSITE" id="PS51015"/>
    </source>
</evidence>
<dbReference type="SMART" id="SM00466">
    <property type="entry name" value="SRA"/>
    <property type="match status" value="1"/>
</dbReference>
<sequence length="119" mass="13325">MDVGGVKYATCIVASEGYGYNDKFEAGVVIYTGEGGNVISKDEKRTEDQKMVKGNLALANSMRHKTEVRVVRGLERSDGKGKRYVYDGLYLVDKYWLEKGVSGKSMYKFKLCKIPGQPR</sequence>
<evidence type="ECO:0000256" key="2">
    <source>
        <dbReference type="ARBA" id="ARBA00023242"/>
    </source>
</evidence>
<dbReference type="InterPro" id="IPR036987">
    <property type="entry name" value="SRA-YDG_sf"/>
</dbReference>
<dbReference type="PROSITE" id="PS51015">
    <property type="entry name" value="YDG"/>
    <property type="match status" value="1"/>
</dbReference>
<name>A0A8X7Q2D6_BRACI</name>
<comment type="caution">
    <text evidence="5">The sequence shown here is derived from an EMBL/GenBank/DDBJ whole genome shotgun (WGS) entry which is preliminary data.</text>
</comment>
<dbReference type="InterPro" id="IPR051357">
    <property type="entry name" value="H3K9_HMTase_SUVAR3-9"/>
</dbReference>
<organism evidence="5 6">
    <name type="scientific">Brassica carinata</name>
    <name type="common">Ethiopian mustard</name>
    <name type="synonym">Abyssinian cabbage</name>
    <dbReference type="NCBI Taxonomy" id="52824"/>
    <lineage>
        <taxon>Eukaryota</taxon>
        <taxon>Viridiplantae</taxon>
        <taxon>Streptophyta</taxon>
        <taxon>Embryophyta</taxon>
        <taxon>Tracheophyta</taxon>
        <taxon>Spermatophyta</taxon>
        <taxon>Magnoliopsida</taxon>
        <taxon>eudicotyledons</taxon>
        <taxon>Gunneridae</taxon>
        <taxon>Pentapetalae</taxon>
        <taxon>rosids</taxon>
        <taxon>malvids</taxon>
        <taxon>Brassicales</taxon>
        <taxon>Brassicaceae</taxon>
        <taxon>Brassiceae</taxon>
        <taxon>Brassica</taxon>
    </lineage>
</organism>
<gene>
    <name evidence="5" type="ORF">Bca52824_068881</name>
</gene>
<evidence type="ECO:0000313" key="6">
    <source>
        <dbReference type="Proteomes" id="UP000886595"/>
    </source>
</evidence>
<dbReference type="OrthoDB" id="5792673at2759"/>
<dbReference type="InterPro" id="IPR003105">
    <property type="entry name" value="SRA_YDG"/>
</dbReference>